<gene>
    <name evidence="1" type="ORF">AMON00008_LOCUS28763</name>
</gene>
<proteinExistence type="predicted"/>
<protein>
    <submittedName>
        <fullName evidence="1">Uncharacterized protein</fullName>
    </submittedName>
</protein>
<accession>A0A7S4R164</accession>
<sequence length="109" mass="11398">MLARQLLRAGQCSFGPRVAVPALAASSQALRPVVGAAFSAYNSDLYTSDLYADTGGTAMDSVVNVLVAAGGIGGGLTAFMLAEPDKEDVGDPEVGDMREIYRQSLLWML</sequence>
<dbReference type="AlphaFoldDB" id="A0A7S4R164"/>
<evidence type="ECO:0000313" key="1">
    <source>
        <dbReference type="EMBL" id="CAE4600438.1"/>
    </source>
</evidence>
<reference evidence="1" key="1">
    <citation type="submission" date="2021-01" db="EMBL/GenBank/DDBJ databases">
        <authorList>
            <person name="Corre E."/>
            <person name="Pelletier E."/>
            <person name="Niang G."/>
            <person name="Scheremetjew M."/>
            <person name="Finn R."/>
            <person name="Kale V."/>
            <person name="Holt S."/>
            <person name="Cochrane G."/>
            <person name="Meng A."/>
            <person name="Brown T."/>
            <person name="Cohen L."/>
        </authorList>
    </citation>
    <scope>NUCLEOTIDE SEQUENCE</scope>
    <source>
        <strain evidence="1">CCMP3105</strain>
    </source>
</reference>
<name>A0A7S4R164_9DINO</name>
<organism evidence="1">
    <name type="scientific">Alexandrium monilatum</name>
    <dbReference type="NCBI Taxonomy" id="311494"/>
    <lineage>
        <taxon>Eukaryota</taxon>
        <taxon>Sar</taxon>
        <taxon>Alveolata</taxon>
        <taxon>Dinophyceae</taxon>
        <taxon>Gonyaulacales</taxon>
        <taxon>Pyrocystaceae</taxon>
        <taxon>Alexandrium</taxon>
    </lineage>
</organism>
<dbReference type="EMBL" id="HBNR01041430">
    <property type="protein sequence ID" value="CAE4600438.1"/>
    <property type="molecule type" value="Transcribed_RNA"/>
</dbReference>